<sequence>MSTPAASAKSTRKKASKPPSGPAAKGKGGSDTKAAAGTTKKANTKKAGAGKAGAKAADGSRHEAGEHDVTITIPLDRAAHAAEKAVTMPIATVQRVLPAKGGLPLYAGLGALGLAGILEWPVAVGIGIGYAVLRRGGALGPAPAERAAAN</sequence>
<feature type="compositionally biased region" description="Basic and acidic residues" evidence="1">
    <location>
        <begin position="58"/>
        <end position="67"/>
    </location>
</feature>
<reference evidence="2" key="1">
    <citation type="journal article" date="2023" name="Int. J. Syst. Evol. Microbiol.">
        <title>Streptomyces meridianus sp. nov. isolated from brackish water of the Tagus estuary in Alcochete, Portugal.</title>
        <authorList>
            <person name="Santos J.D.N."/>
            <person name="Klimek D."/>
            <person name="Calusinska M."/>
            <person name="Lobo Da Cunha A."/>
            <person name="Catita J."/>
            <person name="Goncalves H."/>
            <person name="Gonzalez I."/>
            <person name="Reyes F."/>
            <person name="Lage O.M."/>
        </authorList>
    </citation>
    <scope>NUCLEOTIDE SEQUENCE</scope>
    <source>
        <strain evidence="2">MTZ3.1</strain>
    </source>
</reference>
<protein>
    <submittedName>
        <fullName evidence="2">Uncharacterized protein</fullName>
    </submittedName>
</protein>
<evidence type="ECO:0000313" key="3">
    <source>
        <dbReference type="Proteomes" id="UP001167160"/>
    </source>
</evidence>
<name>A0ABT0XA40_9ACTN</name>
<organism evidence="2 3">
    <name type="scientific">Streptomyces meridianus</name>
    <dbReference type="NCBI Taxonomy" id="2938945"/>
    <lineage>
        <taxon>Bacteria</taxon>
        <taxon>Bacillati</taxon>
        <taxon>Actinomycetota</taxon>
        <taxon>Actinomycetes</taxon>
        <taxon>Kitasatosporales</taxon>
        <taxon>Streptomycetaceae</taxon>
        <taxon>Streptomyces</taxon>
    </lineage>
</organism>
<gene>
    <name evidence="2" type="ORF">M1E25_18910</name>
</gene>
<evidence type="ECO:0000313" key="2">
    <source>
        <dbReference type="EMBL" id="MCM2579391.1"/>
    </source>
</evidence>
<comment type="caution">
    <text evidence="2">The sequence shown here is derived from an EMBL/GenBank/DDBJ whole genome shotgun (WGS) entry which is preliminary data.</text>
</comment>
<feature type="compositionally biased region" description="Low complexity" evidence="1">
    <location>
        <begin position="31"/>
        <end position="57"/>
    </location>
</feature>
<proteinExistence type="predicted"/>
<evidence type="ECO:0000256" key="1">
    <source>
        <dbReference type="SAM" id="MobiDB-lite"/>
    </source>
</evidence>
<feature type="region of interest" description="Disordered" evidence="1">
    <location>
        <begin position="1"/>
        <end position="67"/>
    </location>
</feature>
<keyword evidence="3" id="KW-1185">Reference proteome</keyword>
<accession>A0ABT0XA40</accession>
<dbReference type="Proteomes" id="UP001167160">
    <property type="component" value="Unassembled WGS sequence"/>
</dbReference>
<dbReference type="EMBL" id="JAMQGM010000039">
    <property type="protein sequence ID" value="MCM2579391.1"/>
    <property type="molecule type" value="Genomic_DNA"/>
</dbReference>
<dbReference type="RefSeq" id="WP_251417133.1">
    <property type="nucleotide sequence ID" value="NZ_JAMQGM010000039.1"/>
</dbReference>